<feature type="domain" description="DNA binding HTH" evidence="1">
    <location>
        <begin position="166"/>
        <end position="206"/>
    </location>
</feature>
<dbReference type="AlphaFoldDB" id="A0A1G8HG80"/>
<evidence type="ECO:0000313" key="2">
    <source>
        <dbReference type="EMBL" id="SDI05687.1"/>
    </source>
</evidence>
<dbReference type="InterPro" id="IPR002197">
    <property type="entry name" value="HTH_Fis"/>
</dbReference>
<name>A0A1G8HG80_9CLOT</name>
<reference evidence="2 3" key="1">
    <citation type="submission" date="2016-10" db="EMBL/GenBank/DDBJ databases">
        <authorList>
            <person name="de Groot N.N."/>
        </authorList>
    </citation>
    <scope>NUCLEOTIDE SEQUENCE [LARGE SCALE GENOMIC DNA]</scope>
    <source>
        <strain evidence="2 3">CGMCC 1.5058</strain>
    </source>
</reference>
<dbReference type="EMBL" id="FNDZ01000001">
    <property type="protein sequence ID" value="SDI05687.1"/>
    <property type="molecule type" value="Genomic_DNA"/>
</dbReference>
<dbReference type="Pfam" id="PF02954">
    <property type="entry name" value="HTH_8"/>
    <property type="match status" value="1"/>
</dbReference>
<sequence>MVNAREYFEGSDDLQKLQEMVNLMCYISMDLKEITCLESLAVFDRKLNAIFCESKEDLKNDKTGRSKVEEFIRLHPELSIAMKDVLKSGKHKKIHLSKDESLLALPVMGHKKPIGVVGIVYASDGCLHEECTADLLFKDVLEIFMTRYQEMRDKQTMAAMSCRLKTLEDYEKYAILETGKRCNWNISNMAKELEIGRNTLYQKLKKMGIN</sequence>
<evidence type="ECO:0000313" key="3">
    <source>
        <dbReference type="Proteomes" id="UP000183255"/>
    </source>
</evidence>
<evidence type="ECO:0000259" key="1">
    <source>
        <dbReference type="Pfam" id="PF02954"/>
    </source>
</evidence>
<proteinExistence type="predicted"/>
<organism evidence="2 3">
    <name type="scientific">Proteiniclasticum ruminis</name>
    <dbReference type="NCBI Taxonomy" id="398199"/>
    <lineage>
        <taxon>Bacteria</taxon>
        <taxon>Bacillati</taxon>
        <taxon>Bacillota</taxon>
        <taxon>Clostridia</taxon>
        <taxon>Eubacteriales</taxon>
        <taxon>Clostridiaceae</taxon>
        <taxon>Proteiniclasticum</taxon>
    </lineage>
</organism>
<dbReference type="Gene3D" id="1.10.10.60">
    <property type="entry name" value="Homeodomain-like"/>
    <property type="match status" value="1"/>
</dbReference>
<protein>
    <submittedName>
        <fullName evidence="2">Regulatory protein, Fis family</fullName>
    </submittedName>
</protein>
<dbReference type="Proteomes" id="UP000183255">
    <property type="component" value="Unassembled WGS sequence"/>
</dbReference>
<dbReference type="GO" id="GO:0043565">
    <property type="term" value="F:sequence-specific DNA binding"/>
    <property type="evidence" value="ECO:0007669"/>
    <property type="project" value="InterPro"/>
</dbReference>
<dbReference type="RefSeq" id="WP_031573833.1">
    <property type="nucleotide sequence ID" value="NZ_FNDZ01000001.1"/>
</dbReference>
<gene>
    <name evidence="2" type="ORF">SAMN05421804_101575</name>
</gene>
<dbReference type="SUPFAM" id="SSF46689">
    <property type="entry name" value="Homeodomain-like"/>
    <property type="match status" value="1"/>
</dbReference>
<accession>A0A1G8HG80</accession>
<dbReference type="InterPro" id="IPR009057">
    <property type="entry name" value="Homeodomain-like_sf"/>
</dbReference>